<name>S8AA55_DACHA</name>
<feature type="chain" id="PRO_5004560466" evidence="2">
    <location>
        <begin position="24"/>
        <end position="421"/>
    </location>
</feature>
<feature type="signal peptide" evidence="2">
    <location>
        <begin position="1"/>
        <end position="23"/>
    </location>
</feature>
<protein>
    <submittedName>
        <fullName evidence="3">Uncharacterized protein</fullName>
    </submittedName>
</protein>
<gene>
    <name evidence="3" type="ORF">H072_8329</name>
</gene>
<dbReference type="Proteomes" id="UP000015100">
    <property type="component" value="Unassembled WGS sequence"/>
</dbReference>
<keyword evidence="2" id="KW-0732">Signal</keyword>
<dbReference type="OrthoDB" id="5399126at2759"/>
<evidence type="ECO:0000256" key="1">
    <source>
        <dbReference type="SAM" id="MobiDB-lite"/>
    </source>
</evidence>
<keyword evidence="4" id="KW-1185">Reference proteome</keyword>
<evidence type="ECO:0000313" key="4">
    <source>
        <dbReference type="Proteomes" id="UP000015100"/>
    </source>
</evidence>
<sequence>MFASSRFSLLLAAFVAFVLFVDARTIITTQTCASRYCDTPPKNVYKVTKTIHKTVPYTVVRWKTIFKPRSTRTVKVTRTVTSQRYSTILQTTSTTSLITVYIGTTTYTRTLIYTTTSTTTTITLLESTVTITTPSVTVPAPSGFVAIKDDPINDGLEVEIAPPPWWQGDRHRRSAEPEPKPEQKYVSAVTCTKTLITKTGTSDLWRTTTKAAATTTKTIVSTKTVLPPILTTTTTITKITRITTTTARVVFASTTFSKTLTSYTQATTWLSTVTTNLPAPTFYESCDVNNRSPPPEYRRHWTVVDAGPDPGETIKTTFFNGTSYDCCAACHTYDEGGVCIGSIWRALTGWGELGCQIVPEFPGPCPEFWAQCDLIIAVPDAPAQCHTRGYKLSETSKDRESIVSNGLSCPRWQFQLWITSW</sequence>
<organism evidence="3 4">
    <name type="scientific">Dactylellina haptotyla (strain CBS 200.50)</name>
    <name type="common">Nematode-trapping fungus</name>
    <name type="synonym">Monacrosporium haptotylum</name>
    <dbReference type="NCBI Taxonomy" id="1284197"/>
    <lineage>
        <taxon>Eukaryota</taxon>
        <taxon>Fungi</taxon>
        <taxon>Dikarya</taxon>
        <taxon>Ascomycota</taxon>
        <taxon>Pezizomycotina</taxon>
        <taxon>Orbiliomycetes</taxon>
        <taxon>Orbiliales</taxon>
        <taxon>Orbiliaceae</taxon>
        <taxon>Dactylellina</taxon>
    </lineage>
</organism>
<dbReference type="OMA" id="LANTIWI"/>
<reference evidence="3 4" key="1">
    <citation type="journal article" date="2013" name="PLoS Genet.">
        <title>Genomic mechanisms accounting for the adaptation to parasitism in nematode-trapping fungi.</title>
        <authorList>
            <person name="Meerupati T."/>
            <person name="Andersson K.M."/>
            <person name="Friman E."/>
            <person name="Kumar D."/>
            <person name="Tunlid A."/>
            <person name="Ahren D."/>
        </authorList>
    </citation>
    <scope>NUCLEOTIDE SEQUENCE [LARGE SCALE GENOMIC DNA]</scope>
    <source>
        <strain evidence="3 4">CBS 200.50</strain>
    </source>
</reference>
<accession>S8AA55</accession>
<feature type="region of interest" description="Disordered" evidence="1">
    <location>
        <begin position="160"/>
        <end position="183"/>
    </location>
</feature>
<dbReference type="AlphaFoldDB" id="S8AA55"/>
<dbReference type="HOGENOM" id="CLU_663959_0_0_1"/>
<reference evidence="4" key="2">
    <citation type="submission" date="2013-04" db="EMBL/GenBank/DDBJ databases">
        <title>Genomic mechanisms accounting for the adaptation to parasitism in nematode-trapping fungi.</title>
        <authorList>
            <person name="Ahren D.G."/>
        </authorList>
    </citation>
    <scope>NUCLEOTIDE SEQUENCE [LARGE SCALE GENOMIC DNA]</scope>
    <source>
        <strain evidence="4">CBS 200.50</strain>
    </source>
</reference>
<evidence type="ECO:0000256" key="2">
    <source>
        <dbReference type="SAM" id="SignalP"/>
    </source>
</evidence>
<feature type="compositionally biased region" description="Basic and acidic residues" evidence="1">
    <location>
        <begin position="174"/>
        <end position="183"/>
    </location>
</feature>
<dbReference type="EMBL" id="AQGS01000595">
    <property type="protein sequence ID" value="EPS37971.1"/>
    <property type="molecule type" value="Genomic_DNA"/>
</dbReference>
<comment type="caution">
    <text evidence="3">The sequence shown here is derived from an EMBL/GenBank/DDBJ whole genome shotgun (WGS) entry which is preliminary data.</text>
</comment>
<evidence type="ECO:0000313" key="3">
    <source>
        <dbReference type="EMBL" id="EPS37971.1"/>
    </source>
</evidence>
<proteinExistence type="predicted"/>